<accession>A0A7G9GE58</accession>
<dbReference type="CDD" id="cd13124">
    <property type="entry name" value="MATE_SpoVB_like"/>
    <property type="match status" value="1"/>
</dbReference>
<feature type="transmembrane region" description="Helical" evidence="6">
    <location>
        <begin position="90"/>
        <end position="113"/>
    </location>
</feature>
<dbReference type="InterPro" id="IPR024923">
    <property type="entry name" value="PG_synth_SpoVB"/>
</dbReference>
<evidence type="ECO:0000256" key="6">
    <source>
        <dbReference type="SAM" id="Phobius"/>
    </source>
</evidence>
<dbReference type="PANTHER" id="PTHR30250:SF21">
    <property type="entry name" value="LIPID II FLIPPASE MURJ"/>
    <property type="match status" value="1"/>
</dbReference>
<keyword evidence="3 6" id="KW-0812">Transmembrane</keyword>
<keyword evidence="5 6" id="KW-0472">Membrane</keyword>
<feature type="transmembrane region" description="Helical" evidence="6">
    <location>
        <begin position="157"/>
        <end position="175"/>
    </location>
</feature>
<dbReference type="Pfam" id="PF01943">
    <property type="entry name" value="Polysacc_synt"/>
    <property type="match status" value="1"/>
</dbReference>
<dbReference type="AlphaFoldDB" id="A0A7G9GE58"/>
<evidence type="ECO:0000256" key="3">
    <source>
        <dbReference type="ARBA" id="ARBA00022692"/>
    </source>
</evidence>
<evidence type="ECO:0000256" key="2">
    <source>
        <dbReference type="ARBA" id="ARBA00022475"/>
    </source>
</evidence>
<reference evidence="7 8" key="1">
    <citation type="submission" date="2020-08" db="EMBL/GenBank/DDBJ databases">
        <authorList>
            <person name="Liu C."/>
            <person name="Sun Q."/>
        </authorList>
    </citation>
    <scope>NUCLEOTIDE SEQUENCE [LARGE SCALE GENOMIC DNA]</scope>
    <source>
        <strain evidence="7 8">NSJ-29</strain>
    </source>
</reference>
<evidence type="ECO:0000313" key="7">
    <source>
        <dbReference type="EMBL" id="QNM09090.1"/>
    </source>
</evidence>
<feature type="transmembrane region" description="Helical" evidence="6">
    <location>
        <begin position="366"/>
        <end position="387"/>
    </location>
</feature>
<dbReference type="RefSeq" id="WP_249329090.1">
    <property type="nucleotide sequence ID" value="NZ_CP060635.1"/>
</dbReference>
<dbReference type="InterPro" id="IPR002797">
    <property type="entry name" value="Polysacc_synth"/>
</dbReference>
<dbReference type="GO" id="GO:0005886">
    <property type="term" value="C:plasma membrane"/>
    <property type="evidence" value="ECO:0007669"/>
    <property type="project" value="UniProtKB-SubCell"/>
</dbReference>
<evidence type="ECO:0000256" key="4">
    <source>
        <dbReference type="ARBA" id="ARBA00022989"/>
    </source>
</evidence>
<feature type="transmembrane region" description="Helical" evidence="6">
    <location>
        <begin position="7"/>
        <end position="28"/>
    </location>
</feature>
<feature type="transmembrane region" description="Helical" evidence="6">
    <location>
        <begin position="187"/>
        <end position="215"/>
    </location>
</feature>
<evidence type="ECO:0000256" key="1">
    <source>
        <dbReference type="ARBA" id="ARBA00004651"/>
    </source>
</evidence>
<keyword evidence="4 6" id="KW-1133">Transmembrane helix</keyword>
<feature type="transmembrane region" description="Helical" evidence="6">
    <location>
        <begin position="125"/>
        <end position="145"/>
    </location>
</feature>
<proteinExistence type="predicted"/>
<name>A0A7G9GE58_9FIRM</name>
<dbReference type="PANTHER" id="PTHR30250">
    <property type="entry name" value="PST FAMILY PREDICTED COLANIC ACID TRANSPORTER"/>
    <property type="match status" value="1"/>
</dbReference>
<dbReference type="EMBL" id="CP060635">
    <property type="protein sequence ID" value="QNM09090.1"/>
    <property type="molecule type" value="Genomic_DNA"/>
</dbReference>
<feature type="transmembrane region" description="Helical" evidence="6">
    <location>
        <begin position="235"/>
        <end position="255"/>
    </location>
</feature>
<evidence type="ECO:0000313" key="8">
    <source>
        <dbReference type="Proteomes" id="UP000515860"/>
    </source>
</evidence>
<feature type="transmembrane region" description="Helical" evidence="6">
    <location>
        <begin position="291"/>
        <end position="312"/>
    </location>
</feature>
<dbReference type="InterPro" id="IPR050833">
    <property type="entry name" value="Poly_Biosynth_Transport"/>
</dbReference>
<dbReference type="PIRSF" id="PIRSF038958">
    <property type="entry name" value="PG_synth_SpoVB"/>
    <property type="match status" value="1"/>
</dbReference>
<keyword evidence="8" id="KW-1185">Reference proteome</keyword>
<feature type="transmembrane region" description="Helical" evidence="6">
    <location>
        <begin position="427"/>
        <end position="447"/>
    </location>
</feature>
<comment type="subcellular location">
    <subcellularLocation>
        <location evidence="1">Cell membrane</location>
        <topology evidence="1">Multi-pass membrane protein</topology>
    </subcellularLocation>
</comment>
<protein>
    <submittedName>
        <fullName evidence="7">Polysaccharide biosynthesis protein</fullName>
    </submittedName>
</protein>
<feature type="transmembrane region" description="Helical" evidence="6">
    <location>
        <begin position="48"/>
        <end position="70"/>
    </location>
</feature>
<organism evidence="7 8">
    <name type="scientific">Wansuia hejianensis</name>
    <dbReference type="NCBI Taxonomy" id="2763667"/>
    <lineage>
        <taxon>Bacteria</taxon>
        <taxon>Bacillati</taxon>
        <taxon>Bacillota</taxon>
        <taxon>Clostridia</taxon>
        <taxon>Lachnospirales</taxon>
        <taxon>Lachnospiraceae</taxon>
        <taxon>Wansuia</taxon>
    </lineage>
</organism>
<sequence>MSKKNTLIKNASILMIASIISRIIGLIYRRPLGAVLGSVGLGYYGYASNLYSILLLISSYSIPMAVSKIVSERLALKQYKNAHKVFKGALLYAVLVGGVTALVAFFGGGILLPANQQNAVPALQVLAPTIFLSAILGVFRGYFQAHHTMTPTSISQIAEQIVNAVVSVLAAWILIKNLAPAGGTDAAVYGAMGGTLGTGAGVLTGLLFMLFVFVLNRPVFGRQTARDRHRREESYGEVFQIIFFMVTPIIFTTFINNASNYLDSYIYSSVQGMHGIAADSISAAYGEFSNYYLPIINIPLAMASASASALMPEVSSRYATGSMKEANRQINQTIRLTMFICIPATVGLTVLAFPIMGVLFPSATVLASRLLMAGALYVIFTALATITGSVLQSIGKQKVALINAGIALVVNLIVLTILLLIFPQMDIYGVMLANILFSVIYCVMNGVALRKYLGHRNELRKTYVEPLVASALMGAVAAAVYYGLFHLTRRPFISLVIAVLVAVLAYLVLYVIVSRTTEEEMLRFPMGSKLVKVLRMIKVYR</sequence>
<keyword evidence="2" id="KW-1003">Cell membrane</keyword>
<feature type="transmembrane region" description="Helical" evidence="6">
    <location>
        <begin position="491"/>
        <end position="513"/>
    </location>
</feature>
<gene>
    <name evidence="7" type="ORF">H9Q79_01985</name>
</gene>
<dbReference type="Proteomes" id="UP000515860">
    <property type="component" value="Chromosome"/>
</dbReference>
<feature type="transmembrane region" description="Helical" evidence="6">
    <location>
        <begin position="333"/>
        <end position="360"/>
    </location>
</feature>
<feature type="transmembrane region" description="Helical" evidence="6">
    <location>
        <begin position="399"/>
        <end position="421"/>
    </location>
</feature>
<evidence type="ECO:0000256" key="5">
    <source>
        <dbReference type="ARBA" id="ARBA00023136"/>
    </source>
</evidence>
<dbReference type="KEGG" id="whj:H9Q79_01985"/>
<feature type="transmembrane region" description="Helical" evidence="6">
    <location>
        <begin position="467"/>
        <end position="485"/>
    </location>
</feature>